<organism evidence="2 3">
    <name type="scientific">Suttonella ornithocola</name>
    <dbReference type="NCBI Taxonomy" id="279832"/>
    <lineage>
        <taxon>Bacteria</taxon>
        <taxon>Pseudomonadati</taxon>
        <taxon>Pseudomonadota</taxon>
        <taxon>Gammaproteobacteria</taxon>
        <taxon>Cardiobacteriales</taxon>
        <taxon>Cardiobacteriaceae</taxon>
        <taxon>Suttonella</taxon>
    </lineage>
</organism>
<feature type="chain" id="PRO_5017020734" evidence="1">
    <location>
        <begin position="19"/>
        <end position="143"/>
    </location>
</feature>
<evidence type="ECO:0000313" key="2">
    <source>
        <dbReference type="EMBL" id="SUO97579.1"/>
    </source>
</evidence>
<feature type="signal peptide" evidence="1">
    <location>
        <begin position="1"/>
        <end position="18"/>
    </location>
</feature>
<name>A0A380MYE9_9GAMM</name>
<dbReference type="Proteomes" id="UP000254601">
    <property type="component" value="Unassembled WGS sequence"/>
</dbReference>
<proteinExistence type="predicted"/>
<evidence type="ECO:0000256" key="1">
    <source>
        <dbReference type="SAM" id="SignalP"/>
    </source>
</evidence>
<keyword evidence="3" id="KW-1185">Reference proteome</keyword>
<gene>
    <name evidence="2" type="ORF">NCTC13337_02507</name>
</gene>
<evidence type="ECO:0000313" key="3">
    <source>
        <dbReference type="Proteomes" id="UP000254601"/>
    </source>
</evidence>
<dbReference type="EMBL" id="UHIC01000001">
    <property type="protein sequence ID" value="SUO97579.1"/>
    <property type="molecule type" value="Genomic_DNA"/>
</dbReference>
<keyword evidence="1" id="KW-0732">Signal</keyword>
<protein>
    <submittedName>
        <fullName evidence="2">Uncharacterized protein</fullName>
    </submittedName>
</protein>
<accession>A0A380MYE9</accession>
<dbReference type="RefSeq" id="WP_072576095.1">
    <property type="nucleotide sequence ID" value="NZ_LWHB01000050.1"/>
</dbReference>
<sequence>MHRLLLCLALSCAFSGFAANPIWNENTLETAAHEAQDNINEFIQGKGKLVKAIHDRAEVQTLIENMRFNSASKDFEHLKQPFSLITKIIEHLNTSESIPYLALAAEIAPNIEEKIMFYYNYIATYCVKENIKITTTVFSLSKR</sequence>
<dbReference type="AlphaFoldDB" id="A0A380MYE9"/>
<reference evidence="2 3" key="1">
    <citation type="submission" date="2018-06" db="EMBL/GenBank/DDBJ databases">
        <authorList>
            <consortium name="Pathogen Informatics"/>
            <person name="Doyle S."/>
        </authorList>
    </citation>
    <scope>NUCLEOTIDE SEQUENCE [LARGE SCALE GENOMIC DNA]</scope>
    <source>
        <strain evidence="2 3">NCTC13337</strain>
    </source>
</reference>